<dbReference type="Pfam" id="PF02565">
    <property type="entry name" value="RecO_C"/>
    <property type="match status" value="1"/>
</dbReference>
<dbReference type="EMBL" id="VOOS01000004">
    <property type="protein sequence ID" value="TXB64699.1"/>
    <property type="molecule type" value="Genomic_DNA"/>
</dbReference>
<dbReference type="GO" id="GO:0006302">
    <property type="term" value="P:double-strand break repair"/>
    <property type="evidence" value="ECO:0007669"/>
    <property type="project" value="TreeGrafter"/>
</dbReference>
<protein>
    <recommendedName>
        <fullName evidence="2 7">DNA repair protein RecO</fullName>
    </recommendedName>
    <alternativeName>
        <fullName evidence="6 7">Recombination protein O</fullName>
    </alternativeName>
</protein>
<accession>A0A5C6RRS4</accession>
<evidence type="ECO:0000256" key="6">
    <source>
        <dbReference type="ARBA" id="ARBA00033409"/>
    </source>
</evidence>
<proteinExistence type="inferred from homology"/>
<dbReference type="Pfam" id="PF11967">
    <property type="entry name" value="RecO_N"/>
    <property type="match status" value="1"/>
</dbReference>
<dbReference type="InterPro" id="IPR042242">
    <property type="entry name" value="RecO_C"/>
</dbReference>
<dbReference type="GO" id="GO:0043590">
    <property type="term" value="C:bacterial nucleoid"/>
    <property type="evidence" value="ECO:0007669"/>
    <property type="project" value="TreeGrafter"/>
</dbReference>
<sequence length="241" mass="28243">MLHTTNGVVLNYFKYSENSVIAKIYTRKFGIQSYILKGLGNKKTKMQKAFLQPLSLVEITAYHKENKGLQSLNNIKSGVLFQSIPFNIYKSSTAFFLAECLSKLIKEEESNPEMFDFIYHAIEFFDLSENNNSNFHLIFLLQFTKYLGIYPQGILDENAVFFDLYEGVFKVLKPQHVYFCSVEESSFIRQLLNFNFNEEERIIITNETRKKLLTDVIEYFSLHSFNLKNIKSREVFIEVFS</sequence>
<evidence type="ECO:0000259" key="8">
    <source>
        <dbReference type="Pfam" id="PF11967"/>
    </source>
</evidence>
<dbReference type="RefSeq" id="WP_147100920.1">
    <property type="nucleotide sequence ID" value="NZ_VOOS01000004.1"/>
</dbReference>
<comment type="similarity">
    <text evidence="1 7">Belongs to the RecO family.</text>
</comment>
<feature type="domain" description="DNA replication/recombination mediator RecO N-terminal" evidence="8">
    <location>
        <begin position="1"/>
        <end position="76"/>
    </location>
</feature>
<evidence type="ECO:0000256" key="1">
    <source>
        <dbReference type="ARBA" id="ARBA00007452"/>
    </source>
</evidence>
<gene>
    <name evidence="7 9" type="primary">recO</name>
    <name evidence="9" type="ORF">FRY74_09615</name>
</gene>
<keyword evidence="3 7" id="KW-0227">DNA damage</keyword>
<keyword evidence="10" id="KW-1185">Reference proteome</keyword>
<dbReference type="HAMAP" id="MF_00201">
    <property type="entry name" value="RecO"/>
    <property type="match status" value="1"/>
</dbReference>
<comment type="caution">
    <text evidence="9">The sequence shown here is derived from an EMBL/GenBank/DDBJ whole genome shotgun (WGS) entry which is preliminary data.</text>
</comment>
<dbReference type="InterPro" id="IPR003717">
    <property type="entry name" value="RecO"/>
</dbReference>
<organism evidence="9 10">
    <name type="scientific">Vicingus serpentipes</name>
    <dbReference type="NCBI Taxonomy" id="1926625"/>
    <lineage>
        <taxon>Bacteria</taxon>
        <taxon>Pseudomonadati</taxon>
        <taxon>Bacteroidota</taxon>
        <taxon>Flavobacteriia</taxon>
        <taxon>Flavobacteriales</taxon>
        <taxon>Vicingaceae</taxon>
        <taxon>Vicingus</taxon>
    </lineage>
</organism>
<evidence type="ECO:0000256" key="7">
    <source>
        <dbReference type="HAMAP-Rule" id="MF_00201"/>
    </source>
</evidence>
<dbReference type="InterPro" id="IPR037278">
    <property type="entry name" value="ARFGAP/RecO"/>
</dbReference>
<dbReference type="PANTHER" id="PTHR33991:SF1">
    <property type="entry name" value="DNA REPAIR PROTEIN RECO"/>
    <property type="match status" value="1"/>
</dbReference>
<dbReference type="SUPFAM" id="SSF50249">
    <property type="entry name" value="Nucleic acid-binding proteins"/>
    <property type="match status" value="1"/>
</dbReference>
<dbReference type="GO" id="GO:0006310">
    <property type="term" value="P:DNA recombination"/>
    <property type="evidence" value="ECO:0007669"/>
    <property type="project" value="UniProtKB-UniRule"/>
</dbReference>
<evidence type="ECO:0000313" key="10">
    <source>
        <dbReference type="Proteomes" id="UP000321721"/>
    </source>
</evidence>
<evidence type="ECO:0000256" key="3">
    <source>
        <dbReference type="ARBA" id="ARBA00022763"/>
    </source>
</evidence>
<evidence type="ECO:0000256" key="4">
    <source>
        <dbReference type="ARBA" id="ARBA00023172"/>
    </source>
</evidence>
<comment type="function">
    <text evidence="7">Involved in DNA repair and RecF pathway recombination.</text>
</comment>
<dbReference type="Gene3D" id="2.40.50.140">
    <property type="entry name" value="Nucleic acid-binding proteins"/>
    <property type="match status" value="1"/>
</dbReference>
<dbReference type="NCBIfam" id="TIGR00613">
    <property type="entry name" value="reco"/>
    <property type="match status" value="1"/>
</dbReference>
<dbReference type="Gene3D" id="1.20.1440.120">
    <property type="entry name" value="Recombination protein O, C-terminal domain"/>
    <property type="match status" value="1"/>
</dbReference>
<dbReference type="AlphaFoldDB" id="A0A5C6RRS4"/>
<dbReference type="Proteomes" id="UP000321721">
    <property type="component" value="Unassembled WGS sequence"/>
</dbReference>
<dbReference type="InterPro" id="IPR022572">
    <property type="entry name" value="DNA_rep/recomb_RecO_N"/>
</dbReference>
<dbReference type="InterPro" id="IPR012340">
    <property type="entry name" value="NA-bd_OB-fold"/>
</dbReference>
<keyword evidence="4 7" id="KW-0233">DNA recombination</keyword>
<keyword evidence="5 7" id="KW-0234">DNA repair</keyword>
<evidence type="ECO:0000256" key="2">
    <source>
        <dbReference type="ARBA" id="ARBA00021310"/>
    </source>
</evidence>
<dbReference type="PANTHER" id="PTHR33991">
    <property type="entry name" value="DNA REPAIR PROTEIN RECO"/>
    <property type="match status" value="1"/>
</dbReference>
<evidence type="ECO:0000256" key="5">
    <source>
        <dbReference type="ARBA" id="ARBA00023204"/>
    </source>
</evidence>
<dbReference type="SUPFAM" id="SSF57863">
    <property type="entry name" value="ArfGap/RecO-like zinc finger"/>
    <property type="match status" value="1"/>
</dbReference>
<reference evidence="9 10" key="1">
    <citation type="submission" date="2019-08" db="EMBL/GenBank/DDBJ databases">
        <title>Genome of Vicingus serpentipes NCIMB 15042.</title>
        <authorList>
            <person name="Bowman J.P."/>
        </authorList>
    </citation>
    <scope>NUCLEOTIDE SEQUENCE [LARGE SCALE GENOMIC DNA]</scope>
    <source>
        <strain evidence="9 10">NCIMB 15042</strain>
    </source>
</reference>
<name>A0A5C6RRS4_9FLAO</name>
<evidence type="ECO:0000313" key="9">
    <source>
        <dbReference type="EMBL" id="TXB64699.1"/>
    </source>
</evidence>
<dbReference type="OrthoDB" id="9789152at2"/>